<evidence type="ECO:0008006" key="4">
    <source>
        <dbReference type="Google" id="ProtNLM"/>
    </source>
</evidence>
<gene>
    <name evidence="2" type="ORF">SPARVUS_LOCUS4108607</name>
</gene>
<evidence type="ECO:0000313" key="2">
    <source>
        <dbReference type="EMBL" id="CAI9553858.1"/>
    </source>
</evidence>
<dbReference type="EMBL" id="CATNWA010007353">
    <property type="protein sequence ID" value="CAI9553858.1"/>
    <property type="molecule type" value="Genomic_DNA"/>
</dbReference>
<name>A0ABN9C1V0_9NEOB</name>
<accession>A0ABN9C1V0</accession>
<evidence type="ECO:0000256" key="1">
    <source>
        <dbReference type="SAM" id="SignalP"/>
    </source>
</evidence>
<comment type="caution">
    <text evidence="2">The sequence shown here is derived from an EMBL/GenBank/DDBJ whole genome shotgun (WGS) entry which is preliminary data.</text>
</comment>
<evidence type="ECO:0000313" key="3">
    <source>
        <dbReference type="Proteomes" id="UP001162483"/>
    </source>
</evidence>
<proteinExistence type="predicted"/>
<feature type="signal peptide" evidence="1">
    <location>
        <begin position="1"/>
        <end position="24"/>
    </location>
</feature>
<reference evidence="2" key="1">
    <citation type="submission" date="2023-05" db="EMBL/GenBank/DDBJ databases">
        <authorList>
            <person name="Stuckert A."/>
        </authorList>
    </citation>
    <scope>NUCLEOTIDE SEQUENCE</scope>
</reference>
<feature type="chain" id="PRO_5045351439" description="Secreted protein" evidence="1">
    <location>
        <begin position="25"/>
        <end position="78"/>
    </location>
</feature>
<protein>
    <recommendedName>
        <fullName evidence="4">Secreted protein</fullName>
    </recommendedName>
</protein>
<dbReference type="Proteomes" id="UP001162483">
    <property type="component" value="Unassembled WGS sequence"/>
</dbReference>
<organism evidence="2 3">
    <name type="scientific">Staurois parvus</name>
    <dbReference type="NCBI Taxonomy" id="386267"/>
    <lineage>
        <taxon>Eukaryota</taxon>
        <taxon>Metazoa</taxon>
        <taxon>Chordata</taxon>
        <taxon>Craniata</taxon>
        <taxon>Vertebrata</taxon>
        <taxon>Euteleostomi</taxon>
        <taxon>Amphibia</taxon>
        <taxon>Batrachia</taxon>
        <taxon>Anura</taxon>
        <taxon>Neobatrachia</taxon>
        <taxon>Ranoidea</taxon>
        <taxon>Ranidae</taxon>
        <taxon>Staurois</taxon>
    </lineage>
</organism>
<sequence length="78" mass="8376">MTLAIPMTLLLSLTFTTCLALVHAWQSTRPALLVTTVPGSEDHRSSKVIICKSCKQLLALLFPWVLDSLCSSSSGGQS</sequence>
<keyword evidence="3" id="KW-1185">Reference proteome</keyword>
<keyword evidence="1" id="KW-0732">Signal</keyword>